<feature type="region of interest" description="Disordered" evidence="2">
    <location>
        <begin position="1"/>
        <end position="20"/>
    </location>
</feature>
<feature type="coiled-coil region" evidence="1">
    <location>
        <begin position="113"/>
        <end position="140"/>
    </location>
</feature>
<dbReference type="EMBL" id="QVQT01000004">
    <property type="protein sequence ID" value="RFU16192.1"/>
    <property type="molecule type" value="Genomic_DNA"/>
</dbReference>
<feature type="transmembrane region" description="Helical" evidence="3">
    <location>
        <begin position="165"/>
        <end position="187"/>
    </location>
</feature>
<keyword evidence="3" id="KW-0472">Membrane</keyword>
<comment type="caution">
    <text evidence="4">The sequence shown here is derived from an EMBL/GenBank/DDBJ whole genome shotgun (WGS) entry which is preliminary data.</text>
</comment>
<dbReference type="AlphaFoldDB" id="A0A372IML1"/>
<keyword evidence="3" id="KW-0812">Transmembrane</keyword>
<evidence type="ECO:0000256" key="3">
    <source>
        <dbReference type="SAM" id="Phobius"/>
    </source>
</evidence>
<protein>
    <submittedName>
        <fullName evidence="4">Uncharacterized protein</fullName>
    </submittedName>
</protein>
<sequence length="192" mass="21671">MKYETSSGHGRRRGESAVDRLIELATDEKPSAAAPKEIERAPHEFFVNVPDTGAHDGKDLEENPMWKMLLQFKSVLPYVARLLPLLDLGAAHAQSSALSTEVKQHVGELQTSQRDLRLALQDQTLQLKRFEEQVTRVREATERNAFEHSELVEDVKSIHSLIRTVTGVLGTLLVILIVMVGFLIFHFTHLLR</sequence>
<proteinExistence type="predicted"/>
<reference evidence="4 5" key="1">
    <citation type="submission" date="2018-08" db="EMBL/GenBank/DDBJ databases">
        <title>Acidipila sp. 4G-K13, an acidobacterium isolated from forest soil.</title>
        <authorList>
            <person name="Gao Z.-H."/>
            <person name="Qiu L.-H."/>
        </authorList>
    </citation>
    <scope>NUCLEOTIDE SEQUENCE [LARGE SCALE GENOMIC DNA]</scope>
    <source>
        <strain evidence="4 5">4G-K13</strain>
    </source>
</reference>
<organism evidence="4 5">
    <name type="scientific">Paracidobacterium acidisoli</name>
    <dbReference type="NCBI Taxonomy" id="2303751"/>
    <lineage>
        <taxon>Bacteria</taxon>
        <taxon>Pseudomonadati</taxon>
        <taxon>Acidobacteriota</taxon>
        <taxon>Terriglobia</taxon>
        <taxon>Terriglobales</taxon>
        <taxon>Acidobacteriaceae</taxon>
        <taxon>Paracidobacterium</taxon>
    </lineage>
</organism>
<evidence type="ECO:0000313" key="5">
    <source>
        <dbReference type="Proteomes" id="UP000264702"/>
    </source>
</evidence>
<evidence type="ECO:0000313" key="4">
    <source>
        <dbReference type="EMBL" id="RFU16192.1"/>
    </source>
</evidence>
<keyword evidence="5" id="KW-1185">Reference proteome</keyword>
<keyword evidence="3" id="KW-1133">Transmembrane helix</keyword>
<evidence type="ECO:0000256" key="1">
    <source>
        <dbReference type="SAM" id="Coils"/>
    </source>
</evidence>
<dbReference type="Proteomes" id="UP000264702">
    <property type="component" value="Unassembled WGS sequence"/>
</dbReference>
<evidence type="ECO:0000256" key="2">
    <source>
        <dbReference type="SAM" id="MobiDB-lite"/>
    </source>
</evidence>
<gene>
    <name evidence="4" type="ORF">D0Y96_12325</name>
</gene>
<dbReference type="OrthoDB" id="122769at2"/>
<accession>A0A372IML1</accession>
<keyword evidence="1" id="KW-0175">Coiled coil</keyword>
<name>A0A372IML1_9BACT</name>
<dbReference type="RefSeq" id="WP_117300294.1">
    <property type="nucleotide sequence ID" value="NZ_QVQT02000004.1"/>
</dbReference>